<name>A0A6C0EWZ7_9ZZZZ</name>
<evidence type="ECO:0000313" key="1">
    <source>
        <dbReference type="EMBL" id="QHT33518.1"/>
    </source>
</evidence>
<accession>A0A6C0EWZ7</accession>
<protein>
    <submittedName>
        <fullName evidence="1">Uncharacterized protein</fullName>
    </submittedName>
</protein>
<sequence>MIWKRWRRVNDQEKKVCFIIYRTYKTRDVRDVRDVREA</sequence>
<reference evidence="1" key="1">
    <citation type="journal article" date="2020" name="Nature">
        <title>Giant virus diversity and host interactions through global metagenomics.</title>
        <authorList>
            <person name="Schulz F."/>
            <person name="Roux S."/>
            <person name="Paez-Espino D."/>
            <person name="Jungbluth S."/>
            <person name="Walsh D.A."/>
            <person name="Denef V.J."/>
            <person name="McMahon K.D."/>
            <person name="Konstantinidis K.T."/>
            <person name="Eloe-Fadrosh E.A."/>
            <person name="Kyrpides N.C."/>
            <person name="Woyke T."/>
        </authorList>
    </citation>
    <scope>NUCLEOTIDE SEQUENCE</scope>
    <source>
        <strain evidence="1">GVMAG-M-3300009161-36</strain>
    </source>
</reference>
<proteinExistence type="predicted"/>
<organism evidence="1">
    <name type="scientific">viral metagenome</name>
    <dbReference type="NCBI Taxonomy" id="1070528"/>
    <lineage>
        <taxon>unclassified sequences</taxon>
        <taxon>metagenomes</taxon>
        <taxon>organismal metagenomes</taxon>
    </lineage>
</organism>
<dbReference type="AlphaFoldDB" id="A0A6C0EWZ7"/>
<dbReference type="EMBL" id="MN738968">
    <property type="protein sequence ID" value="QHT33518.1"/>
    <property type="molecule type" value="Genomic_DNA"/>
</dbReference>